<feature type="domain" description="Amine oxidase" evidence="1">
    <location>
        <begin position="4"/>
        <end position="408"/>
    </location>
</feature>
<accession>A0A7V6DQP0</accession>
<protein>
    <submittedName>
        <fullName evidence="2">NAD(P)/FAD-dependent oxidoreductase</fullName>
    </submittedName>
</protein>
<dbReference type="Gene3D" id="3.50.50.60">
    <property type="entry name" value="FAD/NAD(P)-binding domain"/>
    <property type="match status" value="1"/>
</dbReference>
<name>A0A7V6DQP0_9BACT</name>
<dbReference type="GO" id="GO:0008767">
    <property type="term" value="F:UDP-galactopyranose mutase activity"/>
    <property type="evidence" value="ECO:0007669"/>
    <property type="project" value="TreeGrafter"/>
</dbReference>
<evidence type="ECO:0000259" key="1">
    <source>
        <dbReference type="Pfam" id="PF01593"/>
    </source>
</evidence>
<evidence type="ECO:0000313" key="2">
    <source>
        <dbReference type="EMBL" id="HHS30548.1"/>
    </source>
</evidence>
<dbReference type="PANTHER" id="PTHR21197:SF0">
    <property type="entry name" value="UDP-GALACTOPYRANOSE MUTASE"/>
    <property type="match status" value="1"/>
</dbReference>
<dbReference type="InterPro" id="IPR002937">
    <property type="entry name" value="Amino_oxidase"/>
</dbReference>
<dbReference type="PANTHER" id="PTHR21197">
    <property type="entry name" value="UDP-GALACTOPYRANOSE MUTASE"/>
    <property type="match status" value="1"/>
</dbReference>
<dbReference type="Pfam" id="PF01593">
    <property type="entry name" value="Amino_oxidase"/>
    <property type="match status" value="1"/>
</dbReference>
<proteinExistence type="predicted"/>
<dbReference type="GO" id="GO:0016491">
    <property type="term" value="F:oxidoreductase activity"/>
    <property type="evidence" value="ECO:0007669"/>
    <property type="project" value="InterPro"/>
</dbReference>
<organism evidence="2">
    <name type="scientific">Desulfobacca acetoxidans</name>
    <dbReference type="NCBI Taxonomy" id="60893"/>
    <lineage>
        <taxon>Bacteria</taxon>
        <taxon>Pseudomonadati</taxon>
        <taxon>Thermodesulfobacteriota</taxon>
        <taxon>Desulfobaccia</taxon>
        <taxon>Desulfobaccales</taxon>
        <taxon>Desulfobaccaceae</taxon>
        <taxon>Desulfobacca</taxon>
    </lineage>
</organism>
<dbReference type="GO" id="GO:0050660">
    <property type="term" value="F:flavin adenine dinucleotide binding"/>
    <property type="evidence" value="ECO:0007669"/>
    <property type="project" value="TreeGrafter"/>
</dbReference>
<dbReference type="InterPro" id="IPR036188">
    <property type="entry name" value="FAD/NAD-bd_sf"/>
</dbReference>
<sequence length="427" mass="48884">MCKTVEHRGFRCDIGGHRFFTKNKEIQESWEQTLGTEFLTRSRLSRIYYRARFFYYPLRIGNALLGLGPWESLNILSSYLTSHLFPVRPEVTFEDWVSNRFGKVLFSIFFKTYTEKVWGIPCTTLSADWAAQRIRNLSLGRALLNAVGLRNGGQVTSLIDSFRYPRLGPGQMYEAMADQITARGGEVRLGQQVVEIHHEQNLVKALISVAGDGGHIVPCSHCFSSMPITELVQKMRPRAPENVMAAAASLRYRSIITVNLLFRQATILPDNWIYLHSPEVRAGRLQLYTNWSRDMAPKEDSSSLGFEYFCTEGDDLWRASDAELIRLATSDLAHLGFYSERDIEDAFVVRYAKAYPVYEDGYLEHVAVLRDWLAQFSNLYCIGRYGQFRYNNMDHSIMTGMLAVRRMIGLPVDPWSVNAEGEYLEAK</sequence>
<gene>
    <name evidence="2" type="ORF">ENV52_12710</name>
</gene>
<reference evidence="2" key="1">
    <citation type="journal article" date="2020" name="mSystems">
        <title>Genome- and Community-Level Interaction Insights into Carbon Utilization and Element Cycling Functions of Hydrothermarchaeota in Hydrothermal Sediment.</title>
        <authorList>
            <person name="Zhou Z."/>
            <person name="Liu Y."/>
            <person name="Xu W."/>
            <person name="Pan J."/>
            <person name="Luo Z.H."/>
            <person name="Li M."/>
        </authorList>
    </citation>
    <scope>NUCLEOTIDE SEQUENCE [LARGE SCALE GENOMIC DNA]</scope>
    <source>
        <strain evidence="2">SpSt-767</strain>
    </source>
</reference>
<dbReference type="EMBL" id="DTGR01000199">
    <property type="protein sequence ID" value="HHS30548.1"/>
    <property type="molecule type" value="Genomic_DNA"/>
</dbReference>
<dbReference type="NCBIfam" id="NF005548">
    <property type="entry name" value="PRK07208.1-4"/>
    <property type="match status" value="1"/>
</dbReference>
<comment type="caution">
    <text evidence="2">The sequence shown here is derived from an EMBL/GenBank/DDBJ whole genome shotgun (WGS) entry which is preliminary data.</text>
</comment>
<dbReference type="GO" id="GO:0005829">
    <property type="term" value="C:cytosol"/>
    <property type="evidence" value="ECO:0007669"/>
    <property type="project" value="TreeGrafter"/>
</dbReference>
<dbReference type="AlphaFoldDB" id="A0A7V6DQP0"/>
<dbReference type="SUPFAM" id="SSF51905">
    <property type="entry name" value="FAD/NAD(P)-binding domain"/>
    <property type="match status" value="1"/>
</dbReference>
<dbReference type="NCBIfam" id="NF005545">
    <property type="entry name" value="PRK07208.1-1"/>
    <property type="match status" value="1"/>
</dbReference>